<evidence type="ECO:0000256" key="5">
    <source>
        <dbReference type="ARBA" id="ARBA00022516"/>
    </source>
</evidence>
<keyword evidence="17" id="KW-1185">Reference proteome</keyword>
<dbReference type="GO" id="GO:0030148">
    <property type="term" value="P:sphingolipid biosynthetic process"/>
    <property type="evidence" value="ECO:0007669"/>
    <property type="project" value="TreeGrafter"/>
</dbReference>
<comment type="function">
    <text evidence="14">Catalyzes the third of the four reactions of the long-chain fatty acids elongation cycle. This endoplasmic reticulum-bound enzymatic process, allows the addition of two carbons to the chain of long- and very long-chain fatty acids/VLCFAs per cycle. This enzyme catalyzes the dehydration of the 3-hydroxyacyl-CoA intermediate into trans-2,3-enoyl-CoA, within each cycle of fatty acid elongation. Thereby, it participates to the production of VLCFAs of different chain lengths that are involved in multiple biological processes as precursors of membrane lipids and lipid mediators.</text>
</comment>
<protein>
    <recommendedName>
        <fullName evidence="4 14">Very-long-chain (3R)-3-hydroxyacyl-CoA dehydratase</fullName>
        <ecNumber evidence="4 14">4.2.1.134</ecNumber>
    </recommendedName>
</protein>
<accession>G4TXI7</accession>
<keyword evidence="5 14" id="KW-0444">Lipid biosynthesis</keyword>
<name>G4TXI7_SERID</name>
<keyword evidence="14" id="KW-0256">Endoplasmic reticulum</keyword>
<sequence length="435" mass="48617">MPRKSTRHEHSPSEDLVSNYDEQPGVVERVEATAAVARDKGKLSPLTRRIYRLISYLITLLNLLPTPDMMISYPVDGVIAQTGSIARKYLPSALFDRKPHEYYLMAYNSLNFILWSYLLVLVSAHLLEPTPPATVLNPTPGPTNTAGTASQTLGAYLKNLFTPFSHIKTTPTGFSTVTSTKANALQKGTNYLTSLLHAFVERSRTTYSARGIGVYTFIIQSLALLEVVHSALGLVKSPVQTTAMQVASRLAVVWWFVEGQPTARITPFYTTMLIAWSLSEMIRTTYYTASLFNVVPPRPTTNPYVAKAVDILTNIRYSAFYVLYPLGSGSEYMCMLKGFPSFPSKAAALTSKEGWKAIISRNPPAWRVLFERVKLWIYNWDAAAWTRVPFVFIWPAGLYILMSYMHVQRRKALGRGPGRSINGGRLRDVGGKKRV</sequence>
<keyword evidence="9 14" id="KW-0443">Lipid metabolism</keyword>
<reference evidence="16 17" key="1">
    <citation type="journal article" date="2011" name="PLoS Pathog.">
        <title>Endophytic Life Strategies Decoded by Genome and Transcriptome Analyses of the Mutualistic Root Symbiont Piriformospora indica.</title>
        <authorList>
            <person name="Zuccaro A."/>
            <person name="Lahrmann U."/>
            <person name="Guldener U."/>
            <person name="Langen G."/>
            <person name="Pfiffi S."/>
            <person name="Biedenkopf D."/>
            <person name="Wong P."/>
            <person name="Samans B."/>
            <person name="Grimm C."/>
            <person name="Basiewicz M."/>
            <person name="Murat C."/>
            <person name="Martin F."/>
            <person name="Kogel K.H."/>
        </authorList>
    </citation>
    <scope>NUCLEOTIDE SEQUENCE [LARGE SCALE GENOMIC DNA]</scope>
    <source>
        <strain evidence="16 17">DSM 11827</strain>
    </source>
</reference>
<dbReference type="EC" id="4.2.1.134" evidence="4 14"/>
<evidence type="ECO:0000256" key="9">
    <source>
        <dbReference type="ARBA" id="ARBA00023098"/>
    </source>
</evidence>
<feature type="region of interest" description="Disordered" evidence="15">
    <location>
        <begin position="416"/>
        <end position="435"/>
    </location>
</feature>
<dbReference type="PANTHER" id="PTHR11035">
    <property type="entry name" value="VERY-LONG-CHAIN (3R)-3-HYDROXYACYL-COA DEHYDRATASE"/>
    <property type="match status" value="1"/>
</dbReference>
<keyword evidence="8 14" id="KW-1133">Transmembrane helix</keyword>
<dbReference type="GO" id="GO:0030497">
    <property type="term" value="P:fatty acid elongation"/>
    <property type="evidence" value="ECO:0007669"/>
    <property type="project" value="TreeGrafter"/>
</dbReference>
<feature type="transmembrane region" description="Helical" evidence="14">
    <location>
        <begin position="102"/>
        <end position="122"/>
    </location>
</feature>
<evidence type="ECO:0000313" key="16">
    <source>
        <dbReference type="EMBL" id="CCA76030.1"/>
    </source>
</evidence>
<feature type="compositionally biased region" description="Basic and acidic residues" evidence="15">
    <location>
        <begin position="425"/>
        <end position="435"/>
    </location>
</feature>
<dbReference type="GO" id="GO:0102158">
    <property type="term" value="F:very-long-chain (3R)-3-hydroxyacyl-CoA dehydratase activity"/>
    <property type="evidence" value="ECO:0007669"/>
    <property type="project" value="UniProtKB-EC"/>
</dbReference>
<feature type="transmembrane region" description="Helical" evidence="14">
    <location>
        <begin position="382"/>
        <end position="401"/>
    </location>
</feature>
<evidence type="ECO:0000256" key="2">
    <source>
        <dbReference type="ARBA" id="ARBA00005194"/>
    </source>
</evidence>
<dbReference type="GO" id="GO:0005789">
    <property type="term" value="C:endoplasmic reticulum membrane"/>
    <property type="evidence" value="ECO:0007669"/>
    <property type="project" value="UniProtKB-SubCell"/>
</dbReference>
<dbReference type="PANTHER" id="PTHR11035:SF3">
    <property type="entry name" value="VERY-LONG-CHAIN (3R)-3-HYDROXYACYL-COA DEHYDRATASE"/>
    <property type="match status" value="1"/>
</dbReference>
<feature type="region of interest" description="Disordered" evidence="15">
    <location>
        <begin position="1"/>
        <end position="20"/>
    </location>
</feature>
<dbReference type="STRING" id="1109443.G4TXI7"/>
<comment type="catalytic activity">
    <reaction evidence="13 14">
        <text>a very-long-chain (3R)-3-hydroxyacyl-CoA = a very-long-chain (2E)-enoyl-CoA + H2O</text>
        <dbReference type="Rhea" id="RHEA:45812"/>
        <dbReference type="ChEBI" id="CHEBI:15377"/>
        <dbReference type="ChEBI" id="CHEBI:83728"/>
        <dbReference type="ChEBI" id="CHEBI:85440"/>
        <dbReference type="EC" id="4.2.1.134"/>
    </reaction>
</comment>
<comment type="caution">
    <text evidence="14">Lacks conserved residue(s) required for the propagation of feature annotation.</text>
</comment>
<dbReference type="OrthoDB" id="46988at2759"/>
<keyword evidence="11 14" id="KW-0275">Fatty acid biosynthesis</keyword>
<comment type="subcellular location">
    <subcellularLocation>
        <location evidence="14">Endoplasmic reticulum membrane</location>
        <topology evidence="14">Multi-pass membrane protein</topology>
    </subcellularLocation>
    <subcellularLocation>
        <location evidence="1">Membrane</location>
        <topology evidence="1">Multi-pass membrane protein</topology>
    </subcellularLocation>
</comment>
<keyword evidence="12 14" id="KW-0456">Lyase</keyword>
<evidence type="ECO:0000256" key="1">
    <source>
        <dbReference type="ARBA" id="ARBA00004141"/>
    </source>
</evidence>
<dbReference type="GO" id="GO:0042761">
    <property type="term" value="P:very long-chain fatty acid biosynthetic process"/>
    <property type="evidence" value="ECO:0007669"/>
    <property type="project" value="TreeGrafter"/>
</dbReference>
<dbReference type="UniPathway" id="UPA00094"/>
<dbReference type="EMBL" id="CAFZ01000584">
    <property type="protein sequence ID" value="CCA76030.1"/>
    <property type="molecule type" value="Genomic_DNA"/>
</dbReference>
<evidence type="ECO:0000256" key="12">
    <source>
        <dbReference type="ARBA" id="ARBA00023239"/>
    </source>
</evidence>
<evidence type="ECO:0000256" key="15">
    <source>
        <dbReference type="SAM" id="MobiDB-lite"/>
    </source>
</evidence>
<keyword evidence="10 14" id="KW-0472">Membrane</keyword>
<dbReference type="HOGENOM" id="CLU_034302_1_0_1"/>
<keyword evidence="6 14" id="KW-0812">Transmembrane</keyword>
<dbReference type="InParanoid" id="G4TXI7"/>
<evidence type="ECO:0000256" key="8">
    <source>
        <dbReference type="ARBA" id="ARBA00022989"/>
    </source>
</evidence>
<gene>
    <name evidence="16" type="ORF">PIIN_10030</name>
</gene>
<evidence type="ECO:0000256" key="14">
    <source>
        <dbReference type="RuleBase" id="RU363109"/>
    </source>
</evidence>
<evidence type="ECO:0000256" key="3">
    <source>
        <dbReference type="ARBA" id="ARBA00007811"/>
    </source>
</evidence>
<comment type="pathway">
    <text evidence="2 14">Lipid metabolism; fatty acid biosynthesis.</text>
</comment>
<evidence type="ECO:0000313" key="17">
    <source>
        <dbReference type="Proteomes" id="UP000007148"/>
    </source>
</evidence>
<dbReference type="AlphaFoldDB" id="G4TXI7"/>
<dbReference type="Proteomes" id="UP000007148">
    <property type="component" value="Unassembled WGS sequence"/>
</dbReference>
<evidence type="ECO:0000256" key="6">
    <source>
        <dbReference type="ARBA" id="ARBA00022692"/>
    </source>
</evidence>
<evidence type="ECO:0000256" key="10">
    <source>
        <dbReference type="ARBA" id="ARBA00023136"/>
    </source>
</evidence>
<dbReference type="InterPro" id="IPR007482">
    <property type="entry name" value="Tyr_Pase-like_PTPLA"/>
</dbReference>
<dbReference type="Pfam" id="PF04387">
    <property type="entry name" value="PTPLA"/>
    <property type="match status" value="1"/>
</dbReference>
<evidence type="ECO:0000256" key="4">
    <source>
        <dbReference type="ARBA" id="ARBA00013122"/>
    </source>
</evidence>
<evidence type="ECO:0000256" key="11">
    <source>
        <dbReference type="ARBA" id="ARBA00023160"/>
    </source>
</evidence>
<dbReference type="eggNOG" id="KOG3187">
    <property type="taxonomic scope" value="Eukaryota"/>
</dbReference>
<evidence type="ECO:0000256" key="13">
    <source>
        <dbReference type="ARBA" id="ARBA00036671"/>
    </source>
</evidence>
<proteinExistence type="inferred from homology"/>
<comment type="similarity">
    <text evidence="3 14">Belongs to the very long-chain fatty acids dehydratase HACD family.</text>
</comment>
<organism evidence="16 17">
    <name type="scientific">Serendipita indica (strain DSM 11827)</name>
    <name type="common">Root endophyte fungus</name>
    <name type="synonym">Piriformospora indica</name>
    <dbReference type="NCBI Taxonomy" id="1109443"/>
    <lineage>
        <taxon>Eukaryota</taxon>
        <taxon>Fungi</taxon>
        <taxon>Dikarya</taxon>
        <taxon>Basidiomycota</taxon>
        <taxon>Agaricomycotina</taxon>
        <taxon>Agaricomycetes</taxon>
        <taxon>Sebacinales</taxon>
        <taxon>Serendipitaceae</taxon>
        <taxon>Serendipita</taxon>
    </lineage>
</organism>
<evidence type="ECO:0000256" key="7">
    <source>
        <dbReference type="ARBA" id="ARBA00022832"/>
    </source>
</evidence>
<comment type="caution">
    <text evidence="16">The sequence shown here is derived from an EMBL/GenBank/DDBJ whole genome shotgun (WGS) entry which is preliminary data.</text>
</comment>
<keyword evidence="7 14" id="KW-0276">Fatty acid metabolism</keyword>